<dbReference type="InterPro" id="IPR001827">
    <property type="entry name" value="Homeobox_Antennapedia_CS"/>
</dbReference>
<keyword evidence="3" id="KW-0238">DNA-binding</keyword>
<dbReference type="PROSITE" id="PS00032">
    <property type="entry name" value="ANTENNAPEDIA"/>
    <property type="match status" value="1"/>
</dbReference>
<dbReference type="GO" id="GO:0003677">
    <property type="term" value="F:DNA binding"/>
    <property type="evidence" value="ECO:0007669"/>
    <property type="project" value="UniProtKB-KW"/>
</dbReference>
<evidence type="ECO:0000256" key="2">
    <source>
        <dbReference type="ARBA" id="ARBA00022473"/>
    </source>
</evidence>
<reference evidence="9" key="1">
    <citation type="submission" date="2016-04" db="UniProtKB">
        <authorList>
            <consortium name="WormBaseParasite"/>
        </authorList>
    </citation>
    <scope>IDENTIFICATION</scope>
</reference>
<accession>A0A158QTT8</accession>
<organism evidence="9">
    <name type="scientific">Mesocestoides corti</name>
    <name type="common">Flatworm</name>
    <dbReference type="NCBI Taxonomy" id="53468"/>
    <lineage>
        <taxon>Eukaryota</taxon>
        <taxon>Metazoa</taxon>
        <taxon>Spiralia</taxon>
        <taxon>Lophotrochozoa</taxon>
        <taxon>Platyhelminthes</taxon>
        <taxon>Cestoda</taxon>
        <taxon>Eucestoda</taxon>
        <taxon>Cyclophyllidea</taxon>
        <taxon>Mesocestoididae</taxon>
        <taxon>Mesocestoides</taxon>
    </lineage>
</organism>
<keyword evidence="8" id="KW-1185">Reference proteome</keyword>
<dbReference type="GO" id="GO:0003700">
    <property type="term" value="F:DNA-binding transcription factor activity"/>
    <property type="evidence" value="ECO:0007669"/>
    <property type="project" value="InterPro"/>
</dbReference>
<evidence type="ECO:0000256" key="6">
    <source>
        <dbReference type="SAM" id="MobiDB-lite"/>
    </source>
</evidence>
<evidence type="ECO:0000313" key="9">
    <source>
        <dbReference type="WBParaSite" id="MCOS_0000529101-mRNA-1"/>
    </source>
</evidence>
<feature type="compositionally biased region" description="Basic residues" evidence="6">
    <location>
        <begin position="35"/>
        <end position="50"/>
    </location>
</feature>
<feature type="region of interest" description="Disordered" evidence="6">
    <location>
        <begin position="242"/>
        <end position="264"/>
    </location>
</feature>
<dbReference type="OrthoDB" id="6265735at2759"/>
<evidence type="ECO:0000256" key="3">
    <source>
        <dbReference type="ARBA" id="ARBA00023125"/>
    </source>
</evidence>
<evidence type="ECO:0000256" key="1">
    <source>
        <dbReference type="ARBA" id="ARBA00004123"/>
    </source>
</evidence>
<evidence type="ECO:0000256" key="5">
    <source>
        <dbReference type="ARBA" id="ARBA00023242"/>
    </source>
</evidence>
<evidence type="ECO:0000313" key="8">
    <source>
        <dbReference type="Proteomes" id="UP000267029"/>
    </source>
</evidence>
<dbReference type="EMBL" id="UXSR01005189">
    <property type="protein sequence ID" value="VDD79289.1"/>
    <property type="molecule type" value="Genomic_DNA"/>
</dbReference>
<proteinExistence type="predicted"/>
<name>A0A158QTT8_MESCO</name>
<dbReference type="AlphaFoldDB" id="A0A158QTT8"/>
<dbReference type="WBParaSite" id="MCOS_0000529101-mRNA-1">
    <property type="protein sequence ID" value="MCOS_0000529101-mRNA-1"/>
    <property type="gene ID" value="MCOS_0000529101"/>
</dbReference>
<feature type="region of interest" description="Disordered" evidence="6">
    <location>
        <begin position="1"/>
        <end position="50"/>
    </location>
</feature>
<comment type="subcellular location">
    <subcellularLocation>
        <location evidence="1">Nucleus</location>
    </subcellularLocation>
</comment>
<gene>
    <name evidence="7" type="ORF">MCOS_LOCUS5292</name>
</gene>
<protein>
    <submittedName>
        <fullName evidence="9">Velvet domain-containing protein</fullName>
    </submittedName>
</protein>
<keyword evidence="2" id="KW-0217">Developmental protein</keyword>
<sequence length="401" mass="44358">MDAESGDLSRHNNNASTLFSFPLPSSQKNIPLNHQSHHNHHHHPVHHHQHPHLINLQEMLETTSVLDQVHHHHFDNRGVPMYYPSQPSSTYDEGSPDSLRKASPVSFLRNGPPTKRLIDLEPQALHGVDSTGGFENVKGDYYGGNEGYGANPSAQFLRSPPSDYYPMDSSFSAPPPQSTQIHSPAFLKVDEHQGDLPEGGERRYDYTSPSPNTQIRHAPSLIPQMSGGTEYVQIEEGYGKVSGQPQTTIPPQHPPTSTPSMNSTNSINSKSVVAGLPCGNTGSTAIIYPWMKRVHSKADVEPLLSGRWFLLDYVSLTPEQFDWVRQREGERLKKPTDATHQGSTFLLYQMVKTMSLSSYYQALRARVAGPTSVWGARGACDKGRSPAGPLTRDVVVFNLGF</sequence>
<dbReference type="GO" id="GO:0005634">
    <property type="term" value="C:nucleus"/>
    <property type="evidence" value="ECO:0007669"/>
    <property type="project" value="UniProtKB-SubCell"/>
</dbReference>
<keyword evidence="5" id="KW-0539">Nucleus</keyword>
<keyword evidence="4" id="KW-0371">Homeobox</keyword>
<evidence type="ECO:0000313" key="7">
    <source>
        <dbReference type="EMBL" id="VDD79289.1"/>
    </source>
</evidence>
<feature type="compositionally biased region" description="Polar residues" evidence="6">
    <location>
        <begin position="11"/>
        <end position="30"/>
    </location>
</feature>
<feature type="region of interest" description="Disordered" evidence="6">
    <location>
        <begin position="79"/>
        <end position="110"/>
    </location>
</feature>
<reference evidence="7 8" key="2">
    <citation type="submission" date="2018-10" db="EMBL/GenBank/DDBJ databases">
        <authorList>
            <consortium name="Pathogen Informatics"/>
        </authorList>
    </citation>
    <scope>NUCLEOTIDE SEQUENCE [LARGE SCALE GENOMIC DNA]</scope>
</reference>
<dbReference type="Proteomes" id="UP000267029">
    <property type="component" value="Unassembled WGS sequence"/>
</dbReference>
<evidence type="ECO:0000256" key="4">
    <source>
        <dbReference type="ARBA" id="ARBA00023155"/>
    </source>
</evidence>